<reference evidence="6 7" key="1">
    <citation type="submission" date="2016-12" db="EMBL/GenBank/DDBJ databases">
        <title>The genomes of Aspergillus section Nigri reveals drivers in fungal speciation.</title>
        <authorList>
            <consortium name="DOE Joint Genome Institute"/>
            <person name="Vesth T.C."/>
            <person name="Nybo J."/>
            <person name="Theobald S."/>
            <person name="Brandl J."/>
            <person name="Frisvad J.C."/>
            <person name="Nielsen K.F."/>
            <person name="Lyhne E.K."/>
            <person name="Kogle M.E."/>
            <person name="Kuo A."/>
            <person name="Riley R."/>
            <person name="Clum A."/>
            <person name="Nolan M."/>
            <person name="Lipzen A."/>
            <person name="Salamov A."/>
            <person name="Henrissat B."/>
            <person name="Wiebenga A."/>
            <person name="De Vries R.P."/>
            <person name="Grigoriev I.V."/>
            <person name="Mortensen U.H."/>
            <person name="Andersen M.R."/>
            <person name="Baker S.E."/>
        </authorList>
    </citation>
    <scope>NUCLEOTIDE SEQUENCE [LARGE SCALE GENOMIC DNA]</scope>
    <source>
        <strain evidence="6 7">CBS 117.55</strain>
    </source>
</reference>
<evidence type="ECO:0000256" key="1">
    <source>
        <dbReference type="ARBA" id="ARBA00022737"/>
    </source>
</evidence>
<evidence type="ECO:0000313" key="6">
    <source>
        <dbReference type="EMBL" id="PWY89847.1"/>
    </source>
</evidence>
<dbReference type="VEuPathDB" id="FungiDB:BO70DRAFT_426286"/>
<evidence type="ECO:0000256" key="3">
    <source>
        <dbReference type="SAM" id="MobiDB-lite"/>
    </source>
</evidence>
<feature type="region of interest" description="Disordered" evidence="3">
    <location>
        <begin position="496"/>
        <end position="520"/>
    </location>
</feature>
<keyword evidence="5" id="KW-0732">Signal</keyword>
<keyword evidence="4" id="KW-1133">Transmembrane helix</keyword>
<dbReference type="Proteomes" id="UP000247233">
    <property type="component" value="Unassembled WGS sequence"/>
</dbReference>
<comment type="caution">
    <text evidence="6">The sequence shown here is derived from an EMBL/GenBank/DDBJ whole genome shotgun (WGS) entry which is preliminary data.</text>
</comment>
<gene>
    <name evidence="6" type="ORF">BO70DRAFT_426286</name>
</gene>
<dbReference type="EMBL" id="MSFL01000003">
    <property type="protein sequence ID" value="PWY89847.1"/>
    <property type="molecule type" value="Genomic_DNA"/>
</dbReference>
<dbReference type="InterPro" id="IPR015915">
    <property type="entry name" value="Kelch-typ_b-propeller"/>
</dbReference>
<feature type="signal peptide" evidence="5">
    <location>
        <begin position="1"/>
        <end position="20"/>
    </location>
</feature>
<accession>A0A317WXB5</accession>
<dbReference type="AlphaFoldDB" id="A0A317WXB5"/>
<dbReference type="Gene3D" id="2.120.10.80">
    <property type="entry name" value="Kelch-type beta propeller"/>
    <property type="match status" value="1"/>
</dbReference>
<keyword evidence="4" id="KW-0472">Membrane</keyword>
<proteinExistence type="predicted"/>
<evidence type="ECO:0000256" key="2">
    <source>
        <dbReference type="ARBA" id="ARBA00023004"/>
    </source>
</evidence>
<protein>
    <recommendedName>
        <fullName evidence="8">Kelch repeat protein</fullName>
    </recommendedName>
</protein>
<dbReference type="STRING" id="1448321.A0A317WXB5"/>
<dbReference type="OrthoDB" id="10251809at2759"/>
<feature type="compositionally biased region" description="Low complexity" evidence="3">
    <location>
        <begin position="446"/>
        <end position="461"/>
    </location>
</feature>
<sequence length="520" mass="56582">MATENIVLLTLALLVDLSIQQQKDPLQDFCRRFGQQTAVIDRNLYIDGGLVNYNPLTQNPRNYSNPNLLYADLDVNNNGMPQEYDNLTKPADAPDVSGGVLWADTVNKMLYLYGGEFTQGSPQSFSGWAYDAIYNRWNIIKADPSQGQIQRASYGGGIAVQDGATGYYYGGWLSNASVPGWGSNRPMALSSFLEYDMLQNTWSNSSGPDSTGRAEGVMVYIPASDRGMLVYFGGVQTPYTNNTIIGQDMDDILLYDIGNDKWYFQKATGQIPENRRRFCAGVTWAQDLSSYNIYLYGGLAATAGNAFDDVYILSLPSFTWIKWYPTTPGADYPHHSMTCNVIDGAQMIIMGGTFPNSTACDIPTNYGMHNLDLGQQNSQKAKWFIFRPNITTYQVPSAIISAIGGSATGGASVRAPSHGFDNPDLQTYFQRTYLPPARSPTRAIPTSTSASSSSASSKSNSTSVGAIVGAVIGGVVGALLIAGIIYYCVSSRKRKKRNTAAKEQQEMAMKPDSVDVAMGP</sequence>
<feature type="region of interest" description="Disordered" evidence="3">
    <location>
        <begin position="436"/>
        <end position="461"/>
    </location>
</feature>
<dbReference type="SUPFAM" id="SSF50965">
    <property type="entry name" value="Galactose oxidase, central domain"/>
    <property type="match status" value="1"/>
</dbReference>
<keyword evidence="1" id="KW-0677">Repeat</keyword>
<evidence type="ECO:0008006" key="8">
    <source>
        <dbReference type="Google" id="ProtNLM"/>
    </source>
</evidence>
<dbReference type="InterPro" id="IPR011043">
    <property type="entry name" value="Gal_Oxase/kelch_b-propeller"/>
</dbReference>
<name>A0A317WXB5_9EURO</name>
<evidence type="ECO:0000256" key="5">
    <source>
        <dbReference type="SAM" id="SignalP"/>
    </source>
</evidence>
<organism evidence="6 7">
    <name type="scientific">Aspergillus heteromorphus CBS 117.55</name>
    <dbReference type="NCBI Taxonomy" id="1448321"/>
    <lineage>
        <taxon>Eukaryota</taxon>
        <taxon>Fungi</taxon>
        <taxon>Dikarya</taxon>
        <taxon>Ascomycota</taxon>
        <taxon>Pezizomycotina</taxon>
        <taxon>Eurotiomycetes</taxon>
        <taxon>Eurotiomycetidae</taxon>
        <taxon>Eurotiales</taxon>
        <taxon>Aspergillaceae</taxon>
        <taxon>Aspergillus</taxon>
        <taxon>Aspergillus subgen. Circumdati</taxon>
    </lineage>
</organism>
<dbReference type="PANTHER" id="PTHR47435">
    <property type="entry name" value="KELCH REPEAT PROTEIN (AFU_ORTHOLOGUE AFUA_5G12780)"/>
    <property type="match status" value="1"/>
</dbReference>
<keyword evidence="7" id="KW-1185">Reference proteome</keyword>
<dbReference type="GO" id="GO:0019760">
    <property type="term" value="P:glucosinolate metabolic process"/>
    <property type="evidence" value="ECO:0007669"/>
    <property type="project" value="UniProtKB-ARBA"/>
</dbReference>
<evidence type="ECO:0000256" key="4">
    <source>
        <dbReference type="SAM" id="Phobius"/>
    </source>
</evidence>
<dbReference type="RefSeq" id="XP_025402678.1">
    <property type="nucleotide sequence ID" value="XM_025547764.1"/>
</dbReference>
<feature type="chain" id="PRO_5016386497" description="Kelch repeat protein" evidence="5">
    <location>
        <begin position="21"/>
        <end position="520"/>
    </location>
</feature>
<evidence type="ECO:0000313" key="7">
    <source>
        <dbReference type="Proteomes" id="UP000247233"/>
    </source>
</evidence>
<dbReference type="PANTHER" id="PTHR47435:SF4">
    <property type="entry name" value="KELCH REPEAT PROTEIN (AFU_ORTHOLOGUE AFUA_5G12780)"/>
    <property type="match status" value="1"/>
</dbReference>
<keyword evidence="2" id="KW-0408">Iron</keyword>
<keyword evidence="4" id="KW-0812">Transmembrane</keyword>
<feature type="transmembrane region" description="Helical" evidence="4">
    <location>
        <begin position="464"/>
        <end position="489"/>
    </location>
</feature>
<dbReference type="GeneID" id="37070001"/>